<sequence>MAPPGVLGKRSRGKRQPMEITSSVLPRSGRTIFTASGSTKITSCDGDDSVSPITYLAQGSLALPVPLTPAQPLPPAGYDAPTCAKVGKDQWEITGVEYKNYTKRQCKLCLNITNNAISHTVECSFKPSYNNYNLPSALRCTGGNFSEITLDVSWSGAAPDFNLKVEELWYCLENPETNDKPTVIVASGSSAIPLKCTSAPGITGIADDIVTTCTDTASSHLIDGNQTAKQNLPPFSLITALPVHGGCTFDSIIDPSFYYRGISFETNPYSAENPDNATLKKFSAGLTGPGFQDFFFYENKAISGQGINTTYTCALYYDGYPKDQHYNCTYALNPYTKS</sequence>
<proteinExistence type="predicted"/>
<dbReference type="OrthoDB" id="3727384at2759"/>
<keyword evidence="2" id="KW-1185">Reference proteome</keyword>
<dbReference type="AlphaFoldDB" id="A0A9P6GGU5"/>
<reference evidence="1" key="1">
    <citation type="journal article" date="2020" name="Mol. Plant Microbe Interact.">
        <title>Genome Sequence of the Biocontrol Agent Coniothyrium minitans strain Conio (IMI 134523).</title>
        <authorList>
            <person name="Patel D."/>
            <person name="Shittu T.A."/>
            <person name="Baroncelli R."/>
            <person name="Muthumeenakshi S."/>
            <person name="Osborne T.H."/>
            <person name="Janganan T.K."/>
            <person name="Sreenivasaprasad S."/>
        </authorList>
    </citation>
    <scope>NUCLEOTIDE SEQUENCE</scope>
    <source>
        <strain evidence="1">Conio</strain>
    </source>
</reference>
<name>A0A9P6GGU5_9PLEO</name>
<evidence type="ECO:0000313" key="2">
    <source>
        <dbReference type="Proteomes" id="UP000756921"/>
    </source>
</evidence>
<evidence type="ECO:0000313" key="1">
    <source>
        <dbReference type="EMBL" id="KAF9734911.1"/>
    </source>
</evidence>
<organism evidence="1 2">
    <name type="scientific">Paraphaeosphaeria minitans</name>
    <dbReference type="NCBI Taxonomy" id="565426"/>
    <lineage>
        <taxon>Eukaryota</taxon>
        <taxon>Fungi</taxon>
        <taxon>Dikarya</taxon>
        <taxon>Ascomycota</taxon>
        <taxon>Pezizomycotina</taxon>
        <taxon>Dothideomycetes</taxon>
        <taxon>Pleosporomycetidae</taxon>
        <taxon>Pleosporales</taxon>
        <taxon>Massarineae</taxon>
        <taxon>Didymosphaeriaceae</taxon>
        <taxon>Paraphaeosphaeria</taxon>
    </lineage>
</organism>
<comment type="caution">
    <text evidence="1">The sequence shown here is derived from an EMBL/GenBank/DDBJ whole genome shotgun (WGS) entry which is preliminary data.</text>
</comment>
<accession>A0A9P6GGU5</accession>
<dbReference type="Proteomes" id="UP000756921">
    <property type="component" value="Unassembled WGS sequence"/>
</dbReference>
<gene>
    <name evidence="1" type="ORF">PMIN01_07814</name>
</gene>
<protein>
    <submittedName>
        <fullName evidence="1">Uncharacterized protein</fullName>
    </submittedName>
</protein>
<dbReference type="EMBL" id="WJXW01000007">
    <property type="protein sequence ID" value="KAF9734911.1"/>
    <property type="molecule type" value="Genomic_DNA"/>
</dbReference>